<proteinExistence type="predicted"/>
<feature type="domain" description="P-type ATPase N-terminal" evidence="1">
    <location>
        <begin position="149"/>
        <end position="183"/>
    </location>
</feature>
<evidence type="ECO:0000259" key="1">
    <source>
        <dbReference type="Pfam" id="PF16209"/>
    </source>
</evidence>
<dbReference type="InterPro" id="IPR032631">
    <property type="entry name" value="P-type_ATPase_N"/>
</dbReference>
<dbReference type="Proteomes" id="UP000023152">
    <property type="component" value="Unassembled WGS sequence"/>
</dbReference>
<dbReference type="OrthoDB" id="785676at2759"/>
<organism evidence="2 3">
    <name type="scientific">Reticulomyxa filosa</name>
    <dbReference type="NCBI Taxonomy" id="46433"/>
    <lineage>
        <taxon>Eukaryota</taxon>
        <taxon>Sar</taxon>
        <taxon>Rhizaria</taxon>
        <taxon>Retaria</taxon>
        <taxon>Foraminifera</taxon>
        <taxon>Monothalamids</taxon>
        <taxon>Reticulomyxidae</taxon>
        <taxon>Reticulomyxa</taxon>
    </lineage>
</organism>
<gene>
    <name evidence="2" type="ORF">RFI_14535</name>
</gene>
<name>X6N8N9_RETFI</name>
<dbReference type="AlphaFoldDB" id="X6N8N9"/>
<feature type="non-terminal residue" evidence="2">
    <location>
        <position position="184"/>
    </location>
</feature>
<sequence>MTEIDEKTEKEAEVRQKSYMSSFFQSTCLSLYRHLLSLFTGAKDTKFSIFFLLYQRQEQGGFCSCDFGSWLKWIEDIFEKWFPCLKRQSDNSEVCTIKCQKKTLKGGPNAIIKKIILLWKKEEKPPPKRLLYAGKSWAKDGFARRAHLEDEEEDTVFCSNYISTTKYTVVTFLPLNLFEQFQKK</sequence>
<accession>X6N8N9</accession>
<dbReference type="Pfam" id="PF16209">
    <property type="entry name" value="PhoLip_ATPase_N"/>
    <property type="match status" value="1"/>
</dbReference>
<comment type="caution">
    <text evidence="2">The sequence shown here is derived from an EMBL/GenBank/DDBJ whole genome shotgun (WGS) entry which is preliminary data.</text>
</comment>
<dbReference type="EMBL" id="ASPP01010567">
    <property type="protein sequence ID" value="ETO22660.1"/>
    <property type="molecule type" value="Genomic_DNA"/>
</dbReference>
<keyword evidence="3" id="KW-1185">Reference proteome</keyword>
<reference evidence="2 3" key="1">
    <citation type="journal article" date="2013" name="Curr. Biol.">
        <title>The Genome of the Foraminiferan Reticulomyxa filosa.</title>
        <authorList>
            <person name="Glockner G."/>
            <person name="Hulsmann N."/>
            <person name="Schleicher M."/>
            <person name="Noegel A.A."/>
            <person name="Eichinger L."/>
            <person name="Gallinger C."/>
            <person name="Pawlowski J."/>
            <person name="Sierra R."/>
            <person name="Euteneuer U."/>
            <person name="Pillet L."/>
            <person name="Moustafa A."/>
            <person name="Platzer M."/>
            <person name="Groth M."/>
            <person name="Szafranski K."/>
            <person name="Schliwa M."/>
        </authorList>
    </citation>
    <scope>NUCLEOTIDE SEQUENCE [LARGE SCALE GENOMIC DNA]</scope>
</reference>
<evidence type="ECO:0000313" key="3">
    <source>
        <dbReference type="Proteomes" id="UP000023152"/>
    </source>
</evidence>
<evidence type="ECO:0000313" key="2">
    <source>
        <dbReference type="EMBL" id="ETO22660.1"/>
    </source>
</evidence>
<protein>
    <recommendedName>
        <fullName evidence="1">P-type ATPase N-terminal domain-containing protein</fullName>
    </recommendedName>
</protein>